<proteinExistence type="predicted"/>
<dbReference type="AlphaFoldDB" id="A0A841BLE2"/>
<dbReference type="InterPro" id="IPR007361">
    <property type="entry name" value="DUF427"/>
</dbReference>
<evidence type="ECO:0000313" key="2">
    <source>
        <dbReference type="EMBL" id="MBB5867681.1"/>
    </source>
</evidence>
<name>A0A841BLE2_9ACTN</name>
<dbReference type="InterPro" id="IPR038694">
    <property type="entry name" value="DUF427_sf"/>
</dbReference>
<dbReference type="PANTHER" id="PTHR43058:SF1">
    <property type="entry name" value="DUF427 DOMAIN-CONTAINING PROTEIN"/>
    <property type="match status" value="1"/>
</dbReference>
<feature type="domain" description="DUF427" evidence="1">
    <location>
        <begin position="21"/>
        <end position="113"/>
    </location>
</feature>
<keyword evidence="3" id="KW-1185">Reference proteome</keyword>
<accession>A0A841BLE2</accession>
<protein>
    <submittedName>
        <fullName evidence="2">Uncharacterized protein (DUF427 family)</fullName>
    </submittedName>
</protein>
<gene>
    <name evidence="2" type="ORF">F4553_001060</name>
</gene>
<evidence type="ECO:0000313" key="3">
    <source>
        <dbReference type="Proteomes" id="UP000587527"/>
    </source>
</evidence>
<evidence type="ECO:0000259" key="1">
    <source>
        <dbReference type="Pfam" id="PF04248"/>
    </source>
</evidence>
<comment type="caution">
    <text evidence="2">The sequence shown here is derived from an EMBL/GenBank/DDBJ whole genome shotgun (WGS) entry which is preliminary data.</text>
</comment>
<dbReference type="Proteomes" id="UP000587527">
    <property type="component" value="Unassembled WGS sequence"/>
</dbReference>
<dbReference type="Gene3D" id="2.170.150.40">
    <property type="entry name" value="Domain of unknown function (DUF427)"/>
    <property type="match status" value="1"/>
</dbReference>
<dbReference type="EMBL" id="JACHMN010000001">
    <property type="protein sequence ID" value="MBB5867681.1"/>
    <property type="molecule type" value="Genomic_DNA"/>
</dbReference>
<dbReference type="Pfam" id="PF04248">
    <property type="entry name" value="NTP_transf_9"/>
    <property type="match status" value="1"/>
</dbReference>
<organism evidence="2 3">
    <name type="scientific">Allocatelliglobosispora scoriae</name>
    <dbReference type="NCBI Taxonomy" id="643052"/>
    <lineage>
        <taxon>Bacteria</taxon>
        <taxon>Bacillati</taxon>
        <taxon>Actinomycetota</taxon>
        <taxon>Actinomycetes</taxon>
        <taxon>Micromonosporales</taxon>
        <taxon>Micromonosporaceae</taxon>
        <taxon>Allocatelliglobosispora</taxon>
    </lineage>
</organism>
<dbReference type="RefSeq" id="WP_312875096.1">
    <property type="nucleotide sequence ID" value="NZ_JACHMN010000001.1"/>
</dbReference>
<dbReference type="PANTHER" id="PTHR43058">
    <property type="entry name" value="SLR0655 PROTEIN"/>
    <property type="match status" value="1"/>
</dbReference>
<sequence>MTESVWDYPRPPRLEPNTRRIEVIHHGVTIAATSGGWRVLETSHPPVFYIPIADVRRDLLKPSQRSSFCEFKGAASYWNLHLPDGTVVPDVGWFYPDPTDAFAEIKDAVAFYASRIDTATVDGEVVTPQAGRFYGGWITAEIVGPFKS</sequence>
<reference evidence="2 3" key="1">
    <citation type="submission" date="2020-08" db="EMBL/GenBank/DDBJ databases">
        <title>Sequencing the genomes of 1000 actinobacteria strains.</title>
        <authorList>
            <person name="Klenk H.-P."/>
        </authorList>
    </citation>
    <scope>NUCLEOTIDE SEQUENCE [LARGE SCALE GENOMIC DNA]</scope>
    <source>
        <strain evidence="2 3">DSM 45362</strain>
    </source>
</reference>